<evidence type="ECO:0000259" key="2">
    <source>
        <dbReference type="Pfam" id="PF14472"/>
    </source>
</evidence>
<dbReference type="Pfam" id="PF09851">
    <property type="entry name" value="SHOCT"/>
    <property type="match status" value="1"/>
</dbReference>
<dbReference type="EMBL" id="QVNQ01000008">
    <property type="protein sequence ID" value="RFS82733.1"/>
    <property type="molecule type" value="Genomic_DNA"/>
</dbReference>
<evidence type="ECO:0000259" key="1">
    <source>
        <dbReference type="Pfam" id="PF09851"/>
    </source>
</evidence>
<feature type="domain" description="DUF4429" evidence="2">
    <location>
        <begin position="115"/>
        <end position="197"/>
    </location>
</feature>
<accession>A0A372GCD6</accession>
<keyword evidence="4" id="KW-1185">Reference proteome</keyword>
<dbReference type="Pfam" id="PF14472">
    <property type="entry name" value="DUF4429"/>
    <property type="match status" value="2"/>
</dbReference>
<proteinExistence type="predicted"/>
<name>A0A372GCD6_9ACTN</name>
<dbReference type="AlphaFoldDB" id="A0A372GCD6"/>
<evidence type="ECO:0000313" key="4">
    <source>
        <dbReference type="Proteomes" id="UP000262882"/>
    </source>
</evidence>
<dbReference type="InterPro" id="IPR027860">
    <property type="entry name" value="DUF4429"/>
</dbReference>
<gene>
    <name evidence="3" type="ORF">D0T12_25170</name>
</gene>
<dbReference type="InterPro" id="IPR018649">
    <property type="entry name" value="SHOCT"/>
</dbReference>
<organism evidence="3 4">
    <name type="scientific">Actinomadura spongiicola</name>
    <dbReference type="NCBI Taxonomy" id="2303421"/>
    <lineage>
        <taxon>Bacteria</taxon>
        <taxon>Bacillati</taxon>
        <taxon>Actinomycetota</taxon>
        <taxon>Actinomycetes</taxon>
        <taxon>Streptosporangiales</taxon>
        <taxon>Thermomonosporaceae</taxon>
        <taxon>Actinomadura</taxon>
    </lineage>
</organism>
<feature type="domain" description="DUF4429" evidence="2">
    <location>
        <begin position="234"/>
        <end position="319"/>
    </location>
</feature>
<sequence>MLAMAKATGSEVKGVLVSSRSRDIFLGFYAGRFGVREVRNLRWGSSLSDVPFHGGRFSHRALLARGFAWSALISGFRPIWYSSCLMDRLQLFKAFGDWSRDALDFSYIEFNDTEGWRRRAHMHRLLKQLHVPVTALQGVTLKRATRNHYGSIRLLPRLGASPFHEAVGAELHPADDPLFFSFLAADELLIEYYATEIASAIDAHGLSNTRADRFLISVPNPIVRLVGFDGAVDFRGNVLRFTWGLKASTRKRSRLNRTTLVIDDLQSVTWMDRLQDPDGIGYLRFQPVGTHRLKHQTVDATTVLLDTDEQFVEAQVFAATVLERKQLRNVPRPTPKKTDDDAPVPQCDVTELLRKLAELRDAGVITEDEFHAKKKEILDRL</sequence>
<evidence type="ECO:0000313" key="3">
    <source>
        <dbReference type="EMBL" id="RFS82733.1"/>
    </source>
</evidence>
<comment type="caution">
    <text evidence="3">The sequence shown here is derived from an EMBL/GenBank/DDBJ whole genome shotgun (WGS) entry which is preliminary data.</text>
</comment>
<protein>
    <submittedName>
        <fullName evidence="3">DUF4429 domain-containing protein</fullName>
    </submittedName>
</protein>
<reference evidence="3 4" key="1">
    <citation type="submission" date="2018-08" db="EMBL/GenBank/DDBJ databases">
        <title>Actinomadura spongicola sp. nov., isolated from marine sponge Leucetta chagosensis.</title>
        <authorList>
            <person name="Li L."/>
            <person name="Lin H.W."/>
        </authorList>
    </citation>
    <scope>NUCLEOTIDE SEQUENCE [LARGE SCALE GENOMIC DNA]</scope>
    <source>
        <strain evidence="3 4">LHW52907</strain>
    </source>
</reference>
<feature type="domain" description="SHOCT" evidence="1">
    <location>
        <begin position="353"/>
        <end position="378"/>
    </location>
</feature>
<dbReference type="Proteomes" id="UP000262882">
    <property type="component" value="Unassembled WGS sequence"/>
</dbReference>